<dbReference type="SUPFAM" id="SSF54106">
    <property type="entry name" value="LysM domain"/>
    <property type="match status" value="4"/>
</dbReference>
<evidence type="ECO:0000256" key="2">
    <source>
        <dbReference type="ARBA" id="ARBA00023026"/>
    </source>
</evidence>
<evidence type="ECO:0000313" key="6">
    <source>
        <dbReference type="Proteomes" id="UP000006701"/>
    </source>
</evidence>
<protein>
    <submittedName>
        <fullName evidence="5">LysM domain protein</fullName>
    </submittedName>
</protein>
<dbReference type="GeneID" id="4704653"/>
<dbReference type="SMART" id="SM00257">
    <property type="entry name" value="LysM"/>
    <property type="match status" value="4"/>
</dbReference>
<dbReference type="InterPro" id="IPR052210">
    <property type="entry name" value="LysM1-like"/>
</dbReference>
<dbReference type="PROSITE" id="PS51782">
    <property type="entry name" value="LYSM"/>
    <property type="match status" value="4"/>
</dbReference>
<gene>
    <name evidence="5" type="ORF">ACLA_067420</name>
</gene>
<sequence length="527" mass="56553">MPAMLKQQSRSLLLLIFVFTFVKSDIIIFEPGLIVNSSNAAAAGELSAACVTAMESTIQCDPYLRAQVMADSFNYMPPSVRSAMCTSTCAQSLSKYHSSVKSACADSPQPWDDTPATLYGDQIWAQYNISCFKDMKGQFCQDVLANLTLADNDESMLSLSKNVICSECVLLLGQLIQATPFSNYGPRIAKEWAAIQSSCGVSHPTAVQPIVANWTSIPGYAPPGYQSAQCMTGKTYIVVSGDDCGKIAANQGVPRGSLMAINNVLPDCSDLQVGQKLCVPDICQLYTVQPGDTCMKITNASNISLTQLRAWNSFINPGCSNLIAGDSLCVSQPGDIWTGTPIPDATVTKTGVYATTTVAAPGAVAYGTTSKCGKYYQVHEGDYCQLIALNFTITVPLFEAINPSIDTGCSNLIPGLYYCVLPTANWNETASTTTSSYQTAPAPTPSGTTPNCYEWYVVQSGDYCAKIESIYGITMVQLQLWNPELKDDCSNLRLDDAYCVHGDPAASSVRRARLPAEVRVLPTANGL</sequence>
<dbReference type="Proteomes" id="UP000006701">
    <property type="component" value="Unassembled WGS sequence"/>
</dbReference>
<feature type="domain" description="LysM" evidence="4">
    <location>
        <begin position="374"/>
        <end position="420"/>
    </location>
</feature>
<feature type="chain" id="PRO_5002633567" evidence="3">
    <location>
        <begin position="25"/>
        <end position="527"/>
    </location>
</feature>
<dbReference type="KEGG" id="act:ACLA_067420"/>
<reference evidence="5 6" key="1">
    <citation type="journal article" date="2008" name="PLoS Genet.">
        <title>Genomic islands in the pathogenic filamentous fungus Aspergillus fumigatus.</title>
        <authorList>
            <person name="Fedorova N.D."/>
            <person name="Khaldi N."/>
            <person name="Joardar V.S."/>
            <person name="Maiti R."/>
            <person name="Amedeo P."/>
            <person name="Anderson M.J."/>
            <person name="Crabtree J."/>
            <person name="Silva J.C."/>
            <person name="Badger J.H."/>
            <person name="Albarraq A."/>
            <person name="Angiuoli S."/>
            <person name="Bussey H."/>
            <person name="Bowyer P."/>
            <person name="Cotty P.J."/>
            <person name="Dyer P.S."/>
            <person name="Egan A."/>
            <person name="Galens K."/>
            <person name="Fraser-Liggett C.M."/>
            <person name="Haas B.J."/>
            <person name="Inman J.M."/>
            <person name="Kent R."/>
            <person name="Lemieux S."/>
            <person name="Malavazi I."/>
            <person name="Orvis J."/>
            <person name="Roemer T."/>
            <person name="Ronning C.M."/>
            <person name="Sundaram J.P."/>
            <person name="Sutton G."/>
            <person name="Turner G."/>
            <person name="Venter J.C."/>
            <person name="White O.R."/>
            <person name="Whitty B.R."/>
            <person name="Youngman P."/>
            <person name="Wolfe K.H."/>
            <person name="Goldman G.H."/>
            <person name="Wortman J.R."/>
            <person name="Jiang B."/>
            <person name="Denning D.W."/>
            <person name="Nierman W.C."/>
        </authorList>
    </citation>
    <scope>NUCLEOTIDE SEQUENCE [LARGE SCALE GENOMIC DNA]</scope>
    <source>
        <strain evidence="6">ATCC 1007 / CBS 513.65 / DSM 816 / NCTC 3887 / NRRL 1</strain>
    </source>
</reference>
<dbReference type="VEuPathDB" id="FungiDB:ACLA_067420"/>
<dbReference type="STRING" id="344612.A1CGM4"/>
<dbReference type="Gene3D" id="3.10.350.10">
    <property type="entry name" value="LysM domain"/>
    <property type="match status" value="4"/>
</dbReference>
<dbReference type="RefSeq" id="XP_001272530.1">
    <property type="nucleotide sequence ID" value="XM_001272529.1"/>
</dbReference>
<dbReference type="InterPro" id="IPR036779">
    <property type="entry name" value="LysM_dom_sf"/>
</dbReference>
<keyword evidence="6" id="KW-1185">Reference proteome</keyword>
<dbReference type="PANTHER" id="PTHR34997">
    <property type="entry name" value="AM15"/>
    <property type="match status" value="1"/>
</dbReference>
<evidence type="ECO:0000256" key="3">
    <source>
        <dbReference type="SAM" id="SignalP"/>
    </source>
</evidence>
<keyword evidence="3" id="KW-0732">Signal</keyword>
<feature type="signal peptide" evidence="3">
    <location>
        <begin position="1"/>
        <end position="24"/>
    </location>
</feature>
<keyword evidence="1" id="KW-0147">Chitin-binding</keyword>
<feature type="domain" description="LysM" evidence="4">
    <location>
        <begin position="284"/>
        <end position="330"/>
    </location>
</feature>
<evidence type="ECO:0000313" key="5">
    <source>
        <dbReference type="EMBL" id="EAW11104.1"/>
    </source>
</evidence>
<feature type="domain" description="LysM" evidence="4">
    <location>
        <begin position="454"/>
        <end position="500"/>
    </location>
</feature>
<accession>A1CGM4</accession>
<proteinExistence type="predicted"/>
<dbReference type="Pfam" id="PF01476">
    <property type="entry name" value="LysM"/>
    <property type="match status" value="3"/>
</dbReference>
<dbReference type="OMA" id="YCEIVAL"/>
<organism evidence="5 6">
    <name type="scientific">Aspergillus clavatus (strain ATCC 1007 / CBS 513.65 / DSM 816 / NCTC 3887 / NRRL 1 / QM 1276 / 107)</name>
    <dbReference type="NCBI Taxonomy" id="344612"/>
    <lineage>
        <taxon>Eukaryota</taxon>
        <taxon>Fungi</taxon>
        <taxon>Dikarya</taxon>
        <taxon>Ascomycota</taxon>
        <taxon>Pezizomycotina</taxon>
        <taxon>Eurotiomycetes</taxon>
        <taxon>Eurotiomycetidae</taxon>
        <taxon>Eurotiales</taxon>
        <taxon>Aspergillaceae</taxon>
        <taxon>Aspergillus</taxon>
        <taxon>Aspergillus subgen. Fumigati</taxon>
    </lineage>
</organism>
<dbReference type="CDD" id="cd00118">
    <property type="entry name" value="LysM"/>
    <property type="match status" value="4"/>
</dbReference>
<feature type="domain" description="LysM" evidence="4">
    <location>
        <begin position="234"/>
        <end position="279"/>
    </location>
</feature>
<dbReference type="EMBL" id="DS027053">
    <property type="protein sequence ID" value="EAW11104.1"/>
    <property type="molecule type" value="Genomic_DNA"/>
</dbReference>
<dbReference type="HOGENOM" id="CLU_010591_5_2_1"/>
<evidence type="ECO:0000259" key="4">
    <source>
        <dbReference type="PROSITE" id="PS51782"/>
    </source>
</evidence>
<dbReference type="PANTHER" id="PTHR34997:SF1">
    <property type="entry name" value="PEPTIDOGLYCAN-BINDING LYSIN DOMAIN"/>
    <property type="match status" value="1"/>
</dbReference>
<dbReference type="AlphaFoldDB" id="A1CGM4"/>
<name>A1CGM4_ASPCL</name>
<dbReference type="OrthoDB" id="5985073at2759"/>
<dbReference type="GO" id="GO:0008061">
    <property type="term" value="F:chitin binding"/>
    <property type="evidence" value="ECO:0007669"/>
    <property type="project" value="UniProtKB-KW"/>
</dbReference>
<keyword evidence="2" id="KW-0843">Virulence</keyword>
<dbReference type="InterPro" id="IPR018392">
    <property type="entry name" value="LysM"/>
</dbReference>
<evidence type="ECO:0000256" key="1">
    <source>
        <dbReference type="ARBA" id="ARBA00022669"/>
    </source>
</evidence>
<dbReference type="eggNOG" id="KOG2806">
    <property type="taxonomic scope" value="Eukaryota"/>
</dbReference>